<dbReference type="Gene3D" id="1.10.8.1180">
    <property type="match status" value="1"/>
</dbReference>
<dbReference type="Proteomes" id="UP000548707">
    <property type="component" value="Unassembled WGS sequence"/>
</dbReference>
<feature type="compositionally biased region" description="Basic and acidic residues" evidence="1">
    <location>
        <begin position="247"/>
        <end position="257"/>
    </location>
</feature>
<organism evidence="3 4">
    <name type="scientific">Pseudomonas mandelii</name>
    <dbReference type="NCBI Taxonomy" id="75612"/>
    <lineage>
        <taxon>Bacteria</taxon>
        <taxon>Pseudomonadati</taxon>
        <taxon>Pseudomonadota</taxon>
        <taxon>Gammaproteobacteria</taxon>
        <taxon>Pseudomonadales</taxon>
        <taxon>Pseudomonadaceae</taxon>
        <taxon>Pseudomonas</taxon>
    </lineage>
</organism>
<protein>
    <submittedName>
        <fullName evidence="3">Phage replisome organizer</fullName>
    </submittedName>
</protein>
<evidence type="ECO:0000313" key="4">
    <source>
        <dbReference type="Proteomes" id="UP000548707"/>
    </source>
</evidence>
<evidence type="ECO:0000256" key="1">
    <source>
        <dbReference type="SAM" id="MobiDB-lite"/>
    </source>
</evidence>
<name>A0AB36CRJ6_9PSED</name>
<evidence type="ECO:0000259" key="2">
    <source>
        <dbReference type="Pfam" id="PF17948"/>
    </source>
</evidence>
<dbReference type="RefSeq" id="WP_169856424.1">
    <property type="nucleotide sequence ID" value="NZ_JAAQXV010000001.1"/>
</dbReference>
<dbReference type="InterPro" id="IPR040480">
    <property type="entry name" value="DnaT_DNA_bind"/>
</dbReference>
<evidence type="ECO:0000313" key="3">
    <source>
        <dbReference type="EMBL" id="NMZ78424.1"/>
    </source>
</evidence>
<feature type="compositionally biased region" description="Basic and acidic residues" evidence="1">
    <location>
        <begin position="111"/>
        <end position="148"/>
    </location>
</feature>
<feature type="compositionally biased region" description="Polar residues" evidence="1">
    <location>
        <begin position="225"/>
        <end position="235"/>
    </location>
</feature>
<feature type="domain" description="DnaT DNA-binding" evidence="2">
    <location>
        <begin position="159"/>
        <end position="229"/>
    </location>
</feature>
<sequence>MDWLRLWHDMPNDPKWRTIARVSSQPISLVQAMYVHLLVDASRNVTRGHVTVTKEDIASALDVTDEQVEAVFSAMQGRVLDGDKLTGWEGRQPKREDAGNPESGAKSAAQRKREQRERLKKEAEENGSHDASRNVTNGHDRLDTDKSKEIHTHTAQTKFSLHDAWEPDAKTFTAVLFRNGMAGKTFEADQLLEFRSYWISRPDDLKTQAQWEHALAQQLKRQDRAQQANGGSPNETGRRIAPSRPRNAHDILTDPNW</sequence>
<dbReference type="EMBL" id="JAAQXV010000001">
    <property type="protein sequence ID" value="NMZ78424.1"/>
    <property type="molecule type" value="Genomic_DNA"/>
</dbReference>
<accession>A0AB36CRJ6</accession>
<dbReference type="Pfam" id="PF17948">
    <property type="entry name" value="DnaT"/>
    <property type="match status" value="1"/>
</dbReference>
<feature type="compositionally biased region" description="Basic and acidic residues" evidence="1">
    <location>
        <begin position="83"/>
        <end position="98"/>
    </location>
</feature>
<reference evidence="3 4" key="1">
    <citation type="journal article" date="2020" name="Front. Microbiol.">
        <title>Genetic Organization of the aprX-lipA2 Operon Affects the Proteolytic Potential of Pseudomonas Species in Milk.</title>
        <authorList>
            <person name="Maier C."/>
            <person name="Huptas C."/>
            <person name="von Neubeck M."/>
            <person name="Scherer S."/>
            <person name="Wenning M."/>
            <person name="Lucking G."/>
        </authorList>
    </citation>
    <scope>NUCLEOTIDE SEQUENCE [LARGE SCALE GENOMIC DNA]</scope>
    <source>
        <strain evidence="3 4">WS 5114</strain>
    </source>
</reference>
<proteinExistence type="predicted"/>
<dbReference type="AlphaFoldDB" id="A0AB36CRJ6"/>
<feature type="region of interest" description="Disordered" evidence="1">
    <location>
        <begin position="83"/>
        <end position="148"/>
    </location>
</feature>
<feature type="region of interest" description="Disordered" evidence="1">
    <location>
        <begin position="218"/>
        <end position="257"/>
    </location>
</feature>
<comment type="caution">
    <text evidence="3">The sequence shown here is derived from an EMBL/GenBank/DDBJ whole genome shotgun (WGS) entry which is preliminary data.</text>
</comment>
<gene>
    <name evidence="3" type="ORF">HBO26_03760</name>
</gene>